<dbReference type="AlphaFoldDB" id="A0A379EZ05"/>
<keyword evidence="1" id="KW-0812">Transmembrane</keyword>
<protein>
    <submittedName>
        <fullName evidence="2">Uncharacterized protein</fullName>
    </submittedName>
</protein>
<accession>A0A379EZ05</accession>
<keyword evidence="1" id="KW-0472">Membrane</keyword>
<name>A0A379EZ05_9BACT</name>
<feature type="transmembrane region" description="Helical" evidence="1">
    <location>
        <begin position="6"/>
        <end position="21"/>
    </location>
</feature>
<dbReference type="Gene3D" id="1.25.40.10">
    <property type="entry name" value="Tetratricopeptide repeat domain"/>
    <property type="match status" value="1"/>
</dbReference>
<keyword evidence="1" id="KW-1133">Transmembrane helix</keyword>
<gene>
    <name evidence="2" type="ORF">NCTC13043_00484</name>
</gene>
<feature type="transmembrane region" description="Helical" evidence="1">
    <location>
        <begin position="42"/>
        <end position="61"/>
    </location>
</feature>
<organism evidence="2 3">
    <name type="scientific">Prevotella pallens</name>
    <dbReference type="NCBI Taxonomy" id="60133"/>
    <lineage>
        <taxon>Bacteria</taxon>
        <taxon>Pseudomonadati</taxon>
        <taxon>Bacteroidota</taxon>
        <taxon>Bacteroidia</taxon>
        <taxon>Bacteroidales</taxon>
        <taxon>Prevotellaceae</taxon>
        <taxon>Prevotella</taxon>
    </lineage>
</organism>
<dbReference type="Proteomes" id="UP000254235">
    <property type="component" value="Unassembled WGS sequence"/>
</dbReference>
<dbReference type="SUPFAM" id="SSF81901">
    <property type="entry name" value="HCP-like"/>
    <property type="match status" value="1"/>
</dbReference>
<evidence type="ECO:0000313" key="2">
    <source>
        <dbReference type="EMBL" id="SUC11628.1"/>
    </source>
</evidence>
<evidence type="ECO:0000313" key="3">
    <source>
        <dbReference type="Proteomes" id="UP000254235"/>
    </source>
</evidence>
<dbReference type="EMBL" id="UGTP01000001">
    <property type="protein sequence ID" value="SUC11628.1"/>
    <property type="molecule type" value="Genomic_DNA"/>
</dbReference>
<evidence type="ECO:0000256" key="1">
    <source>
        <dbReference type="SAM" id="Phobius"/>
    </source>
</evidence>
<proteinExistence type="predicted"/>
<sequence length="774" mass="89551">MNIWTVLAIYWVVCCLAVYIIRNRDTFYNKNKSKFQDHITTILIFPLAVPFLLLYLMYKGWQQFYYQDRPIPVPIFLREEKGRDSVIVINEETMSLVEYNKQYGTQYTLDDIYGKGYSASLKKDKDDVNTVESTKYGMLIFPDNIPDTPCTDAVKLLARTLLTGNFKNFESRLDTDVESIIYGKETISGKSAVIEYWKQWRKYNVEFRGTNFDVAYCNYYADACLLIPHQAFMLFVKDNKIKKILLVGIDLHSNIGYEYETTTFRYDINSIQPCLSEMIKPTDISKPVVLENRFPCFSCGTNSENLKWYNAQFARVFSAYSGYMSVCPHCNKVVEFYPEAHIRYNYLLTPIDPFNLPNPISHYSQKVSYEPELFGLKNFEGGEPLKGTKYVEGLPDNLKKAAENSDWFLLSTMSSEDFNKVRECYLKAIDDGIYEAANILGVFAENYEGDSEKGKIFLQKAIEGGSHYARLNLFTILWTEKKYEEAANLLNDADKMPSPSLKCLWNKAYLLFMGNNFAHNPYKEKNKAAAQNILKTILDKEGDDFYNSEKVVFDMARKLLAYIDESNIFASKAKAYRYRLKSKLNTITDFDAGAIFYDLDALSLDNGCFIQLKTARQYGKGSQSKFYVCNKSFEDDKDILKYITVSPTEMGAWQVYLLITSPTQLPTWGHANYIVRNLIMDKNDLYNIGVLKYYELSELAQKDMLYPSVEVVKKGDLLTANIYCCYWKDWKGLIREHVEIKIKNGKVTSFQEIDDFVIFAFRGEIRGEPYISFI</sequence>
<dbReference type="InterPro" id="IPR011990">
    <property type="entry name" value="TPR-like_helical_dom_sf"/>
</dbReference>
<reference evidence="2 3" key="1">
    <citation type="submission" date="2018-06" db="EMBL/GenBank/DDBJ databases">
        <authorList>
            <consortium name="Pathogen Informatics"/>
            <person name="Doyle S."/>
        </authorList>
    </citation>
    <scope>NUCLEOTIDE SEQUENCE [LARGE SCALE GENOMIC DNA]</scope>
    <source>
        <strain evidence="2 3">NCTC13043</strain>
    </source>
</reference>